<dbReference type="Pfam" id="PF00581">
    <property type="entry name" value="Rhodanese"/>
    <property type="match status" value="2"/>
</dbReference>
<dbReference type="AlphaFoldDB" id="A0AAD5DU76"/>
<dbReference type="Gene3D" id="3.40.250.10">
    <property type="entry name" value="Rhodanese-like domain"/>
    <property type="match status" value="2"/>
</dbReference>
<dbReference type="SMART" id="SM00450">
    <property type="entry name" value="RHOD"/>
    <property type="match status" value="2"/>
</dbReference>
<feature type="domain" description="Rhodanese" evidence="3">
    <location>
        <begin position="282"/>
        <end position="390"/>
    </location>
</feature>
<dbReference type="InterPro" id="IPR036873">
    <property type="entry name" value="Rhodanese-like_dom_sf"/>
</dbReference>
<reference evidence="4" key="1">
    <citation type="submission" date="2020-11" db="EMBL/GenBank/DDBJ databases">
        <title>Chlorella ohadii genome sequencing and assembly.</title>
        <authorList>
            <person name="Murik O."/>
            <person name="Treves H."/>
            <person name="Kedem I."/>
            <person name="Shotland Y."/>
            <person name="Kaplan A."/>
        </authorList>
    </citation>
    <scope>NUCLEOTIDE SEQUENCE</scope>
    <source>
        <strain evidence="4">1</strain>
    </source>
</reference>
<organism evidence="4 5">
    <name type="scientific">Chlorella ohadii</name>
    <dbReference type="NCBI Taxonomy" id="2649997"/>
    <lineage>
        <taxon>Eukaryota</taxon>
        <taxon>Viridiplantae</taxon>
        <taxon>Chlorophyta</taxon>
        <taxon>core chlorophytes</taxon>
        <taxon>Trebouxiophyceae</taxon>
        <taxon>Chlorellales</taxon>
        <taxon>Chlorellaceae</taxon>
        <taxon>Chlorella clade</taxon>
        <taxon>Chlorella</taxon>
    </lineage>
</organism>
<proteinExistence type="predicted"/>
<sequence>MPIAATGCKLPRRATMRPALGAGAGAARPPLRVAASAFARSPVVCSSSSQSSCTRRGLLLGTASGAAAGVLSGSLPASASPAHTLLRPDLRPAGGSTVLPPLVDVEWLQQQAAGQVKLLDASWHPGAPGAGAADFQAGRIPGARFCDLAAISDTSASLPLMLPSPAAFGAAADALGISPQDIVVVYDGRGPLGQFTAARAWWMWHVMGHDRVAMLDGGLPAWEAADGAVDASPANPKQVAAPAAAVQHSAVWNPPRYRAQLQADEVRGWQDMMRSMHSGWEQIVDARPADRYYGRLPEAPGLKAGHIPGAINLPAASLLSGGRFLPVADLRSQFASAGVDLTRPMVMYCMTGIQAATVVLAAQLVAPGARCALYDGGWSEWGGLPGVPIVQPPVA</sequence>
<evidence type="ECO:0000256" key="2">
    <source>
        <dbReference type="ARBA" id="ARBA00022737"/>
    </source>
</evidence>
<protein>
    <recommendedName>
        <fullName evidence="3">Rhodanese domain-containing protein</fullName>
    </recommendedName>
</protein>
<gene>
    <name evidence="4" type="ORF">COHA_004196</name>
</gene>
<dbReference type="Proteomes" id="UP001205105">
    <property type="component" value="Unassembled WGS sequence"/>
</dbReference>
<dbReference type="CDD" id="cd01448">
    <property type="entry name" value="TST_Repeat_1"/>
    <property type="match status" value="1"/>
</dbReference>
<dbReference type="EMBL" id="JADXDR010000055">
    <property type="protein sequence ID" value="KAI7842175.1"/>
    <property type="molecule type" value="Genomic_DNA"/>
</dbReference>
<keyword evidence="2" id="KW-0677">Repeat</keyword>
<dbReference type="PANTHER" id="PTHR11364">
    <property type="entry name" value="THIOSULFATE SULFERTANSFERASE"/>
    <property type="match status" value="1"/>
</dbReference>
<evidence type="ECO:0000313" key="4">
    <source>
        <dbReference type="EMBL" id="KAI7842175.1"/>
    </source>
</evidence>
<name>A0AAD5DU76_9CHLO</name>
<feature type="domain" description="Rhodanese" evidence="3">
    <location>
        <begin position="112"/>
        <end position="231"/>
    </location>
</feature>
<evidence type="ECO:0000313" key="5">
    <source>
        <dbReference type="Proteomes" id="UP001205105"/>
    </source>
</evidence>
<evidence type="ECO:0000256" key="1">
    <source>
        <dbReference type="ARBA" id="ARBA00022679"/>
    </source>
</evidence>
<keyword evidence="1" id="KW-0808">Transferase</keyword>
<dbReference type="GO" id="GO:0005739">
    <property type="term" value="C:mitochondrion"/>
    <property type="evidence" value="ECO:0007669"/>
    <property type="project" value="TreeGrafter"/>
</dbReference>
<dbReference type="PROSITE" id="PS50206">
    <property type="entry name" value="RHODANESE_3"/>
    <property type="match status" value="2"/>
</dbReference>
<evidence type="ECO:0000259" key="3">
    <source>
        <dbReference type="PROSITE" id="PS50206"/>
    </source>
</evidence>
<dbReference type="GO" id="GO:0004792">
    <property type="term" value="F:thiosulfate-cyanide sulfurtransferase activity"/>
    <property type="evidence" value="ECO:0007669"/>
    <property type="project" value="TreeGrafter"/>
</dbReference>
<dbReference type="InterPro" id="IPR045078">
    <property type="entry name" value="TST/MPST-like"/>
</dbReference>
<dbReference type="InterPro" id="IPR001763">
    <property type="entry name" value="Rhodanese-like_dom"/>
</dbReference>
<dbReference type="CDD" id="cd01449">
    <property type="entry name" value="TST_Repeat_2"/>
    <property type="match status" value="1"/>
</dbReference>
<dbReference type="PANTHER" id="PTHR11364:SF27">
    <property type="entry name" value="SULFURTRANSFERASE"/>
    <property type="match status" value="1"/>
</dbReference>
<accession>A0AAD5DU76</accession>
<keyword evidence="5" id="KW-1185">Reference proteome</keyword>
<comment type="caution">
    <text evidence="4">The sequence shown here is derived from an EMBL/GenBank/DDBJ whole genome shotgun (WGS) entry which is preliminary data.</text>
</comment>
<dbReference type="SUPFAM" id="SSF52821">
    <property type="entry name" value="Rhodanese/Cell cycle control phosphatase"/>
    <property type="match status" value="2"/>
</dbReference>